<feature type="compositionally biased region" description="Pro residues" evidence="1">
    <location>
        <begin position="713"/>
        <end position="722"/>
    </location>
</feature>
<name>A0ABD1EFK0_HYPHA</name>
<gene>
    <name evidence="2" type="ORF">ABEB36_011479</name>
</gene>
<dbReference type="AlphaFoldDB" id="A0ABD1EFK0"/>
<sequence>MMFLSQQGQSRHGLIPSTSNPSSQNPTASAEDYENAWDPWDEYDQKILTLQQTNTTHIQIQNQPVISLNTNTKRVADQTRSIHSQPQSHDYYVPPTPQISYQHIPARVPTPPPQHQDIPIPNVPLQNSNDYVSTKTLNNPEQYEVYRIPIAPPSLPAPVQYHHIYPENRNEPFKETTHDPGDSFDKDVNVQYLQITLFNIPELQNPQTKCEATTADSDKFLNNTIEDGNNQDAGLAGAFAQLTLGVAKTAEQDAFESVLRKQAWEVGNIDYLGKDAFENIWSKITETLSSTLTSADIAVPVQPAPVETQSQTTSQEAVAKSIDTTTPTETIVTPSQPVPLPEAQTEVSLTSQITPIDTFTEQTAQPTGPEPVVSEFTQACPFVPNIQSGLVTTEKSIPTVADTATSGLTAKESSEVAIPNVESAVESPTTPTEKFSSATAAVSTLEPSEKTSPVRSESVAVTSNVDPQTTSALETPVIAPTTQLQTLPAAQSVVPTDAAVSVAESVVTPVASPEGISPIAELELTTVTSEAEVPTRTETAVPVAPTTPTETAVPVGSVTPTEAAVPVAPTTPTESAVSVAPIIPTETAVPVTPTTPTETTVPVAQTTPTETTEPVVPTTPTETAVPVAPTTPIETAVLVTESGVTSITSTKTIAPVIDPVLSPVTLTETPVTVAAVTLTESGTPISEAAAAAPAPPAEVAEVSQAKLVQATPPVIPGTPPANVPIEKSKLTTETAVPETSPPVEGGSTATPTPPPRKTDKPKKSSGKPKK</sequence>
<evidence type="ECO:0000313" key="3">
    <source>
        <dbReference type="Proteomes" id="UP001566132"/>
    </source>
</evidence>
<proteinExistence type="predicted"/>
<evidence type="ECO:0000313" key="2">
    <source>
        <dbReference type="EMBL" id="KAL1493419.1"/>
    </source>
</evidence>
<accession>A0ABD1EFK0</accession>
<evidence type="ECO:0000256" key="1">
    <source>
        <dbReference type="SAM" id="MobiDB-lite"/>
    </source>
</evidence>
<feature type="region of interest" description="Disordered" evidence="1">
    <location>
        <begin position="711"/>
        <end position="770"/>
    </location>
</feature>
<feature type="region of interest" description="Disordered" evidence="1">
    <location>
        <begin position="422"/>
        <end position="463"/>
    </location>
</feature>
<feature type="compositionally biased region" description="Low complexity" evidence="1">
    <location>
        <begin position="17"/>
        <end position="30"/>
    </location>
</feature>
<feature type="region of interest" description="Disordered" evidence="1">
    <location>
        <begin position="588"/>
        <end position="626"/>
    </location>
</feature>
<feature type="compositionally biased region" description="Polar residues" evidence="1">
    <location>
        <begin position="426"/>
        <end position="463"/>
    </location>
</feature>
<comment type="caution">
    <text evidence="2">The sequence shown here is derived from an EMBL/GenBank/DDBJ whole genome shotgun (WGS) entry which is preliminary data.</text>
</comment>
<dbReference type="EMBL" id="JBDJPC010000008">
    <property type="protein sequence ID" value="KAL1493419.1"/>
    <property type="molecule type" value="Genomic_DNA"/>
</dbReference>
<feature type="compositionally biased region" description="Polar residues" evidence="1">
    <location>
        <begin position="1"/>
        <end position="10"/>
    </location>
</feature>
<protein>
    <submittedName>
        <fullName evidence="2">Uncharacterized protein</fullName>
    </submittedName>
</protein>
<organism evidence="2 3">
    <name type="scientific">Hypothenemus hampei</name>
    <name type="common">Coffee berry borer</name>
    <dbReference type="NCBI Taxonomy" id="57062"/>
    <lineage>
        <taxon>Eukaryota</taxon>
        <taxon>Metazoa</taxon>
        <taxon>Ecdysozoa</taxon>
        <taxon>Arthropoda</taxon>
        <taxon>Hexapoda</taxon>
        <taxon>Insecta</taxon>
        <taxon>Pterygota</taxon>
        <taxon>Neoptera</taxon>
        <taxon>Endopterygota</taxon>
        <taxon>Coleoptera</taxon>
        <taxon>Polyphaga</taxon>
        <taxon>Cucujiformia</taxon>
        <taxon>Curculionidae</taxon>
        <taxon>Scolytinae</taxon>
        <taxon>Hypothenemus</taxon>
    </lineage>
</organism>
<feature type="region of interest" description="Disordered" evidence="1">
    <location>
        <begin position="1"/>
        <end position="32"/>
    </location>
</feature>
<reference evidence="2 3" key="1">
    <citation type="submission" date="2024-05" db="EMBL/GenBank/DDBJ databases">
        <title>Genetic variation in Jamaican populations of the coffee berry borer (Hypothenemus hampei).</title>
        <authorList>
            <person name="Errbii M."/>
            <person name="Myrie A."/>
        </authorList>
    </citation>
    <scope>NUCLEOTIDE SEQUENCE [LARGE SCALE GENOMIC DNA]</scope>
    <source>
        <strain evidence="2">JA-Hopewell-2020-01-JO</strain>
        <tissue evidence="2">Whole body</tissue>
    </source>
</reference>
<keyword evidence="3" id="KW-1185">Reference proteome</keyword>
<dbReference type="Proteomes" id="UP001566132">
    <property type="component" value="Unassembled WGS sequence"/>
</dbReference>